<sequence length="164" mass="17236">MLYTVVAGPLGDMTLAGPRPDVLGHLTFAGQKYEPEVGGEWHRDDAAFPETSRQLAAYFAGDLKEFDLTVEAVGSEFRRRVWDALDAIPYGATVTYGGLAAAAGLPANAVRAVGGAVGHNPISVIRPCHRVVGANGTLTGYAGGVDRKRHLLSLEGVLPQGLLL</sequence>
<keyword evidence="2" id="KW-0234">DNA repair</keyword>
<keyword evidence="2" id="KW-0489">Methyltransferase</keyword>
<reference evidence="5 6" key="1">
    <citation type="submission" date="2020-03" db="EMBL/GenBank/DDBJ databases">
        <title>Draft genome of Streptomyces sp. ventii, isolated from the Axial Seamount in the Pacific Ocean, and resequencing of the two type strains Streptomyces lonarensis strain NCL 716 and Streptomyces bohaiensis strain 11A07.</title>
        <authorList>
            <person name="Loughran R.M."/>
            <person name="Pfannmuller K.M."/>
            <person name="Wasson B.J."/>
            <person name="Deadmond M.C."/>
            <person name="Paddock B.E."/>
            <person name="Koyack M.J."/>
            <person name="Gallegos D.A."/>
            <person name="Mitchell E.A."/>
            <person name="Ushijima B."/>
            <person name="Saw J.H."/>
            <person name="Mcphail K.L."/>
            <person name="Videau P."/>
        </authorList>
    </citation>
    <scope>NUCLEOTIDE SEQUENCE [LARGE SCALE GENOMIC DNA]</scope>
    <source>
        <strain evidence="6">5675061</strain>
    </source>
</reference>
<dbReference type="InterPro" id="IPR036217">
    <property type="entry name" value="MethylDNA_cys_MeTrfase_DNAb"/>
</dbReference>
<dbReference type="RefSeq" id="WP_167931622.1">
    <property type="nucleotide sequence ID" value="NZ_JAAVJB010000007.1"/>
</dbReference>
<dbReference type="HAMAP" id="MF_00772">
    <property type="entry name" value="OGT"/>
    <property type="match status" value="1"/>
</dbReference>
<comment type="miscellaneous">
    <text evidence="2">This enzyme catalyzes only one turnover and therefore is not strictly catalytic. According to one definition, an enzyme is a biocatalyst that acts repeatedly and over many reaction cycles.</text>
</comment>
<dbReference type="NCBIfam" id="TIGR00589">
    <property type="entry name" value="ogt"/>
    <property type="match status" value="1"/>
</dbReference>
<dbReference type="InterPro" id="IPR036388">
    <property type="entry name" value="WH-like_DNA-bd_sf"/>
</dbReference>
<protein>
    <recommendedName>
        <fullName evidence="2">Methylated-DNA--protein-cysteine methyltransferase</fullName>
        <ecNumber evidence="2">2.1.1.63</ecNumber>
    </recommendedName>
    <alternativeName>
        <fullName evidence="2">6-O-methylguanine-DNA methyltransferase</fullName>
        <shortName evidence="2">MGMT</shortName>
    </alternativeName>
    <alternativeName>
        <fullName evidence="2">O-6-methylguanine-DNA-alkyltransferase</fullName>
    </alternativeName>
</protein>
<comment type="function">
    <text evidence="2">Involved in the cellular defense against the biological effects of O6-methylguanine (O6-MeG) and O4-methylthymine (O4-MeT) in DNA. Repairs the methylated nucleobase in DNA by stoichiometrically transferring the methyl group to a cysteine residue in the enzyme. This is a suicide reaction: the enzyme is irreversibly inactivated.</text>
</comment>
<feature type="domain" description="Methylguanine DNA methyltransferase ribonuclease-like" evidence="4">
    <location>
        <begin position="1"/>
        <end position="71"/>
    </location>
</feature>
<dbReference type="Proteomes" id="UP000746503">
    <property type="component" value="Unassembled WGS sequence"/>
</dbReference>
<evidence type="ECO:0000259" key="4">
    <source>
        <dbReference type="Pfam" id="PF02870"/>
    </source>
</evidence>
<dbReference type="EMBL" id="JAAVJB010000007">
    <property type="protein sequence ID" value="NJP65099.1"/>
    <property type="molecule type" value="Genomic_DNA"/>
</dbReference>
<dbReference type="CDD" id="cd06445">
    <property type="entry name" value="ATase"/>
    <property type="match status" value="1"/>
</dbReference>
<evidence type="ECO:0000259" key="3">
    <source>
        <dbReference type="Pfam" id="PF01035"/>
    </source>
</evidence>
<evidence type="ECO:0000313" key="6">
    <source>
        <dbReference type="Proteomes" id="UP000746503"/>
    </source>
</evidence>
<dbReference type="SUPFAM" id="SSF46767">
    <property type="entry name" value="Methylated DNA-protein cysteine methyltransferase, C-terminal domain"/>
    <property type="match status" value="1"/>
</dbReference>
<evidence type="ECO:0000256" key="1">
    <source>
        <dbReference type="ARBA" id="ARBA00022763"/>
    </source>
</evidence>
<dbReference type="InterPro" id="IPR014048">
    <property type="entry name" value="MethylDNA_cys_MeTrfase_DNA-bd"/>
</dbReference>
<dbReference type="InterPro" id="IPR008332">
    <property type="entry name" value="MethylG_MeTrfase_N"/>
</dbReference>
<evidence type="ECO:0000256" key="2">
    <source>
        <dbReference type="HAMAP-Rule" id="MF_00772"/>
    </source>
</evidence>
<dbReference type="SUPFAM" id="SSF53155">
    <property type="entry name" value="Methylated DNA-protein cysteine methyltransferase domain"/>
    <property type="match status" value="1"/>
</dbReference>
<accession>A0ABX1ADA4</accession>
<dbReference type="InterPro" id="IPR036631">
    <property type="entry name" value="MGMT_N_sf"/>
</dbReference>
<gene>
    <name evidence="5" type="ORF">HCJ92_02055</name>
</gene>
<dbReference type="PANTHER" id="PTHR10815:SF5">
    <property type="entry name" value="METHYLATED-DNA--PROTEIN-CYSTEINE METHYLTRANSFERASE"/>
    <property type="match status" value="1"/>
</dbReference>
<keyword evidence="2" id="KW-0808">Transferase</keyword>
<dbReference type="Pfam" id="PF02870">
    <property type="entry name" value="Methyltransf_1N"/>
    <property type="match status" value="1"/>
</dbReference>
<evidence type="ECO:0000313" key="5">
    <source>
        <dbReference type="EMBL" id="NJP65099.1"/>
    </source>
</evidence>
<comment type="caution">
    <text evidence="5">The sequence shown here is derived from an EMBL/GenBank/DDBJ whole genome shotgun (WGS) entry which is preliminary data.</text>
</comment>
<comment type="catalytic activity">
    <reaction evidence="2">
        <text>a 6-O-methyl-2'-deoxyguanosine in DNA + L-cysteinyl-[protein] = S-methyl-L-cysteinyl-[protein] + a 2'-deoxyguanosine in DNA</text>
        <dbReference type="Rhea" id="RHEA:24000"/>
        <dbReference type="Rhea" id="RHEA-COMP:10131"/>
        <dbReference type="Rhea" id="RHEA-COMP:10132"/>
        <dbReference type="Rhea" id="RHEA-COMP:11367"/>
        <dbReference type="Rhea" id="RHEA-COMP:11368"/>
        <dbReference type="ChEBI" id="CHEBI:29950"/>
        <dbReference type="ChEBI" id="CHEBI:82612"/>
        <dbReference type="ChEBI" id="CHEBI:85445"/>
        <dbReference type="ChEBI" id="CHEBI:85448"/>
        <dbReference type="EC" id="2.1.1.63"/>
    </reaction>
</comment>
<dbReference type="Gene3D" id="1.10.10.10">
    <property type="entry name" value="Winged helix-like DNA-binding domain superfamily/Winged helix DNA-binding domain"/>
    <property type="match status" value="1"/>
</dbReference>
<dbReference type="EC" id="2.1.1.63" evidence="2"/>
<comment type="catalytic activity">
    <reaction evidence="2">
        <text>a 4-O-methyl-thymidine in DNA + L-cysteinyl-[protein] = a thymidine in DNA + S-methyl-L-cysteinyl-[protein]</text>
        <dbReference type="Rhea" id="RHEA:53428"/>
        <dbReference type="Rhea" id="RHEA-COMP:10131"/>
        <dbReference type="Rhea" id="RHEA-COMP:10132"/>
        <dbReference type="Rhea" id="RHEA-COMP:13555"/>
        <dbReference type="Rhea" id="RHEA-COMP:13556"/>
        <dbReference type="ChEBI" id="CHEBI:29950"/>
        <dbReference type="ChEBI" id="CHEBI:82612"/>
        <dbReference type="ChEBI" id="CHEBI:137386"/>
        <dbReference type="ChEBI" id="CHEBI:137387"/>
        <dbReference type="EC" id="2.1.1.63"/>
    </reaction>
</comment>
<dbReference type="InterPro" id="IPR023546">
    <property type="entry name" value="MGMT"/>
</dbReference>
<comment type="similarity">
    <text evidence="2">Belongs to the MGMT family.</text>
</comment>
<comment type="subcellular location">
    <subcellularLocation>
        <location evidence="2">Cytoplasm</location>
    </subcellularLocation>
</comment>
<keyword evidence="6" id="KW-1185">Reference proteome</keyword>
<feature type="domain" description="Methylated-DNA-[protein]-cysteine S-methyltransferase DNA binding" evidence="3">
    <location>
        <begin position="76"/>
        <end position="157"/>
    </location>
</feature>
<feature type="active site" description="Nucleophile; methyl group acceptor" evidence="2">
    <location>
        <position position="128"/>
    </location>
</feature>
<organism evidence="5 6">
    <name type="scientific">Streptomyces spiramenti</name>
    <dbReference type="NCBI Taxonomy" id="2720606"/>
    <lineage>
        <taxon>Bacteria</taxon>
        <taxon>Bacillati</taxon>
        <taxon>Actinomycetota</taxon>
        <taxon>Actinomycetes</taxon>
        <taxon>Kitasatosporales</taxon>
        <taxon>Streptomycetaceae</taxon>
        <taxon>Streptomyces</taxon>
    </lineage>
</organism>
<proteinExistence type="inferred from homology"/>
<keyword evidence="2" id="KW-0963">Cytoplasm</keyword>
<keyword evidence="1 2" id="KW-0227">DNA damage</keyword>
<dbReference type="Pfam" id="PF01035">
    <property type="entry name" value="DNA_binding_1"/>
    <property type="match status" value="1"/>
</dbReference>
<dbReference type="PANTHER" id="PTHR10815">
    <property type="entry name" value="METHYLATED-DNA--PROTEIN-CYSTEINE METHYLTRANSFERASE"/>
    <property type="match status" value="1"/>
</dbReference>
<dbReference type="Gene3D" id="3.30.160.70">
    <property type="entry name" value="Methylated DNA-protein cysteine methyltransferase domain"/>
    <property type="match status" value="1"/>
</dbReference>
<name>A0ABX1ADA4_9ACTN</name>